<dbReference type="RefSeq" id="WP_061836263.1">
    <property type="nucleotide sequence ID" value="NZ_LUKE01000004.1"/>
</dbReference>
<reference evidence="2 3" key="1">
    <citation type="submission" date="2016-03" db="EMBL/GenBank/DDBJ databases">
        <authorList>
            <person name="Ploux O."/>
        </authorList>
    </citation>
    <scope>NUCLEOTIDE SEQUENCE [LARGE SCALE GENOMIC DNA]</scope>
    <source>
        <strain evidence="2 3">R0</strain>
    </source>
</reference>
<dbReference type="InterPro" id="IPR045175">
    <property type="entry name" value="M28_fam"/>
</dbReference>
<evidence type="ECO:0000259" key="1">
    <source>
        <dbReference type="Pfam" id="PF04389"/>
    </source>
</evidence>
<keyword evidence="3" id="KW-1185">Reference proteome</keyword>
<sequence>MKIRKYFILKLIAALFLFWVALFIFLRNPVPEGEALQRPITVNIENLKQDTYFLAGIKPSRSSVHPASVLEAEKYVMNRLKEIGYEWTLQEVKGEQGQVFHNIIFRYGASDSKDVVVIGAHLDSCDVDNPGADDNASGVAGLLELARFFKEQKPEVKTPIEFVVWALEEPPYFETEMMGSAVHANNLRDKGYNVKYAISLEMIGYFSNDSFSQEFPVRLLYLFYPNKGNFIGVIASPAERALVRDMKKAMNANSDLEAYSLNAPAVVPGVDFSDHRNYWKHGWPAVMVTDTSFYRNHAYHTPEDTPERLDYVKMGEVVKGVYAALLSLQ</sequence>
<comment type="caution">
    <text evidence="2">The sequence shown here is derived from an EMBL/GenBank/DDBJ whole genome shotgun (WGS) entry which is preliminary data.</text>
</comment>
<evidence type="ECO:0000313" key="3">
    <source>
        <dbReference type="Proteomes" id="UP000075320"/>
    </source>
</evidence>
<evidence type="ECO:0000313" key="2">
    <source>
        <dbReference type="EMBL" id="KYG63188.1"/>
    </source>
</evidence>
<dbReference type="Pfam" id="PF04389">
    <property type="entry name" value="Peptidase_M28"/>
    <property type="match status" value="1"/>
</dbReference>
<accession>A0A150WHW8</accession>
<name>A0A150WHW8_BDEBC</name>
<dbReference type="Proteomes" id="UP000075320">
    <property type="component" value="Unassembled WGS sequence"/>
</dbReference>
<dbReference type="EMBL" id="LUKE01000004">
    <property type="protein sequence ID" value="KYG63188.1"/>
    <property type="molecule type" value="Genomic_DNA"/>
</dbReference>
<dbReference type="Gene3D" id="3.40.630.10">
    <property type="entry name" value="Zn peptidases"/>
    <property type="match status" value="1"/>
</dbReference>
<dbReference type="GO" id="GO:0006508">
    <property type="term" value="P:proteolysis"/>
    <property type="evidence" value="ECO:0007669"/>
    <property type="project" value="InterPro"/>
</dbReference>
<dbReference type="OrthoDB" id="9778250at2"/>
<organism evidence="2 3">
    <name type="scientific">Bdellovibrio bacteriovorus</name>
    <dbReference type="NCBI Taxonomy" id="959"/>
    <lineage>
        <taxon>Bacteria</taxon>
        <taxon>Pseudomonadati</taxon>
        <taxon>Bdellovibrionota</taxon>
        <taxon>Bdellovibrionia</taxon>
        <taxon>Bdellovibrionales</taxon>
        <taxon>Pseudobdellovibrionaceae</taxon>
        <taxon>Bdellovibrio</taxon>
    </lineage>
</organism>
<dbReference type="SUPFAM" id="SSF53187">
    <property type="entry name" value="Zn-dependent exopeptidases"/>
    <property type="match status" value="1"/>
</dbReference>
<proteinExistence type="predicted"/>
<dbReference type="GO" id="GO:0008235">
    <property type="term" value="F:metalloexopeptidase activity"/>
    <property type="evidence" value="ECO:0007669"/>
    <property type="project" value="InterPro"/>
</dbReference>
<feature type="domain" description="Peptidase M28" evidence="1">
    <location>
        <begin position="102"/>
        <end position="321"/>
    </location>
</feature>
<gene>
    <name evidence="2" type="ORF">AZI86_15915</name>
</gene>
<dbReference type="PANTHER" id="PTHR12147:SF26">
    <property type="entry name" value="PEPTIDASE M28 DOMAIN-CONTAINING PROTEIN"/>
    <property type="match status" value="1"/>
</dbReference>
<dbReference type="AlphaFoldDB" id="A0A150WHW8"/>
<protein>
    <recommendedName>
        <fullName evidence="1">Peptidase M28 domain-containing protein</fullName>
    </recommendedName>
</protein>
<dbReference type="PANTHER" id="PTHR12147">
    <property type="entry name" value="METALLOPEPTIDASE M28 FAMILY MEMBER"/>
    <property type="match status" value="1"/>
</dbReference>
<dbReference type="InterPro" id="IPR007484">
    <property type="entry name" value="Peptidase_M28"/>
</dbReference>